<evidence type="ECO:0000313" key="1">
    <source>
        <dbReference type="EMBL" id="GGF58892.1"/>
    </source>
</evidence>
<reference evidence="1" key="1">
    <citation type="journal article" date="2014" name="Int. J. Syst. Evol. Microbiol.">
        <title>Complete genome sequence of Corynebacterium casei LMG S-19264T (=DSM 44701T), isolated from a smear-ripened cheese.</title>
        <authorList>
            <consortium name="US DOE Joint Genome Institute (JGI-PGF)"/>
            <person name="Walter F."/>
            <person name="Albersmeier A."/>
            <person name="Kalinowski J."/>
            <person name="Ruckert C."/>
        </authorList>
    </citation>
    <scope>NUCLEOTIDE SEQUENCE</scope>
    <source>
        <strain evidence="1">CGMCC 1.15254</strain>
    </source>
</reference>
<proteinExistence type="predicted"/>
<name>A0A917FB23_9PROT</name>
<dbReference type="AlphaFoldDB" id="A0A917FB23"/>
<gene>
    <name evidence="1" type="ORF">GCM10011332_10590</name>
</gene>
<reference evidence="1" key="2">
    <citation type="submission" date="2020-09" db="EMBL/GenBank/DDBJ databases">
        <authorList>
            <person name="Sun Q."/>
            <person name="Zhou Y."/>
        </authorList>
    </citation>
    <scope>NUCLEOTIDE SEQUENCE</scope>
    <source>
        <strain evidence="1">CGMCC 1.15254</strain>
    </source>
</reference>
<dbReference type="EMBL" id="BMHV01000006">
    <property type="protein sequence ID" value="GGF58892.1"/>
    <property type="molecule type" value="Genomic_DNA"/>
</dbReference>
<accession>A0A917FB23</accession>
<protein>
    <submittedName>
        <fullName evidence="1">Uncharacterized protein</fullName>
    </submittedName>
</protein>
<comment type="caution">
    <text evidence="1">The sequence shown here is derived from an EMBL/GenBank/DDBJ whole genome shotgun (WGS) entry which is preliminary data.</text>
</comment>
<sequence length="67" mass="7878">MIMNRTLTIARKNRYTHPGHETRTNELAKLLVNAFGYDQAIEKAKQSHWDNVAQAIHFMLSKSYNRF</sequence>
<organism evidence="1 2">
    <name type="scientific">Terasakiella brassicae</name>
    <dbReference type="NCBI Taxonomy" id="1634917"/>
    <lineage>
        <taxon>Bacteria</taxon>
        <taxon>Pseudomonadati</taxon>
        <taxon>Pseudomonadota</taxon>
        <taxon>Alphaproteobacteria</taxon>
        <taxon>Rhodospirillales</taxon>
        <taxon>Terasakiellaceae</taxon>
        <taxon>Terasakiella</taxon>
    </lineage>
</organism>
<dbReference type="Proteomes" id="UP000632498">
    <property type="component" value="Unassembled WGS sequence"/>
</dbReference>
<evidence type="ECO:0000313" key="2">
    <source>
        <dbReference type="Proteomes" id="UP000632498"/>
    </source>
</evidence>
<keyword evidence="2" id="KW-1185">Reference proteome</keyword>